<reference evidence="1" key="1">
    <citation type="submission" date="2020-10" db="EMBL/GenBank/DDBJ databases">
        <authorList>
            <person name="Gilroy R."/>
        </authorList>
    </citation>
    <scope>NUCLEOTIDE SEQUENCE</scope>
    <source>
        <strain evidence="1">4509</strain>
    </source>
</reference>
<reference evidence="1" key="2">
    <citation type="journal article" date="2021" name="PeerJ">
        <title>Extensive microbial diversity within the chicken gut microbiome revealed by metagenomics and culture.</title>
        <authorList>
            <person name="Gilroy R."/>
            <person name="Ravi A."/>
            <person name="Getino M."/>
            <person name="Pursley I."/>
            <person name="Horton D.L."/>
            <person name="Alikhan N.F."/>
            <person name="Baker D."/>
            <person name="Gharbi K."/>
            <person name="Hall N."/>
            <person name="Watson M."/>
            <person name="Adriaenssens E.M."/>
            <person name="Foster-Nyarko E."/>
            <person name="Jarju S."/>
            <person name="Secka A."/>
            <person name="Antonio M."/>
            <person name="Oren A."/>
            <person name="Chaudhuri R.R."/>
            <person name="La Ragione R."/>
            <person name="Hildebrand F."/>
            <person name="Pallen M.J."/>
        </authorList>
    </citation>
    <scope>NUCLEOTIDE SEQUENCE</scope>
    <source>
        <strain evidence="1">4509</strain>
    </source>
</reference>
<gene>
    <name evidence="1" type="ORF">IAD19_07605</name>
</gene>
<dbReference type="EMBL" id="DVMX01000143">
    <property type="protein sequence ID" value="HIU42403.1"/>
    <property type="molecule type" value="Genomic_DNA"/>
</dbReference>
<protein>
    <submittedName>
        <fullName evidence="1">Uncharacterized protein</fullName>
    </submittedName>
</protein>
<organism evidence="1 2">
    <name type="scientific">Candidatus Egerieicola faecale</name>
    <dbReference type="NCBI Taxonomy" id="2840774"/>
    <lineage>
        <taxon>Bacteria</taxon>
        <taxon>Bacillati</taxon>
        <taxon>Bacillota</taxon>
        <taxon>Clostridia</taxon>
        <taxon>Eubacteriales</taxon>
        <taxon>Oscillospiraceae</taxon>
        <taxon>Oscillospiraceae incertae sedis</taxon>
        <taxon>Candidatus Egerieicola</taxon>
    </lineage>
</organism>
<dbReference type="AlphaFoldDB" id="A0A9D1LIZ8"/>
<proteinExistence type="predicted"/>
<name>A0A9D1LIZ8_9FIRM</name>
<dbReference type="Proteomes" id="UP000824082">
    <property type="component" value="Unassembled WGS sequence"/>
</dbReference>
<sequence length="323" mass="36319">MKEGTILTQKGEFGLEDLEQINRYTRRPLTAAEVYAFPLVLCDNEIDRDQEAFTKAALETLAGLFLGKTGLFDHQHTTLHQTARIYHTEVVEHPDRVTRCGEVYCTLNAKAYLVRCPETEGLILSIDGGIRKEVSVSCQITRKTCSICEKPAGSCSHRPGQEYGGKPCCIRLDAPADAYEWSFVAVPAQREAGVTKQHEQPAPLRLAGNTPQELVKGFAQTEEVTLSASQQGVLKDYLEKLEQSAKLGEEYHRSLQKEVRRLAFLADPELEGALMEELFDQLSVSQCKALCRVYRRRLEGKARRQLAGQAKEEAKEQNRFFKI</sequence>
<evidence type="ECO:0000313" key="2">
    <source>
        <dbReference type="Proteomes" id="UP000824082"/>
    </source>
</evidence>
<comment type="caution">
    <text evidence="1">The sequence shown here is derived from an EMBL/GenBank/DDBJ whole genome shotgun (WGS) entry which is preliminary data.</text>
</comment>
<accession>A0A9D1LIZ8</accession>
<evidence type="ECO:0000313" key="1">
    <source>
        <dbReference type="EMBL" id="HIU42403.1"/>
    </source>
</evidence>